<protein>
    <recommendedName>
        <fullName evidence="3">histidine kinase</fullName>
        <ecNumber evidence="3">2.7.13.3</ecNumber>
    </recommendedName>
</protein>
<dbReference type="Gene3D" id="3.30.565.10">
    <property type="entry name" value="Histidine kinase-like ATPase, C-terminal domain"/>
    <property type="match status" value="1"/>
</dbReference>
<dbReference type="SUPFAM" id="SSF52172">
    <property type="entry name" value="CheY-like"/>
    <property type="match status" value="2"/>
</dbReference>
<feature type="modified residue" description="4-aspartylphosphate" evidence="7">
    <location>
        <position position="453"/>
    </location>
</feature>
<proteinExistence type="predicted"/>
<comment type="catalytic activity">
    <reaction evidence="1">
        <text>ATP + protein L-histidine = ADP + protein N-phospho-L-histidine.</text>
        <dbReference type="EC" id="2.7.13.3"/>
    </reaction>
</comment>
<dbReference type="Pfam" id="PF00512">
    <property type="entry name" value="HisKA"/>
    <property type="match status" value="1"/>
</dbReference>
<organism evidence="10 11">
    <name type="scientific">Variovorax guangxiensis</name>
    <dbReference type="NCBI Taxonomy" id="1775474"/>
    <lineage>
        <taxon>Bacteria</taxon>
        <taxon>Pseudomonadati</taxon>
        <taxon>Pseudomonadota</taxon>
        <taxon>Betaproteobacteria</taxon>
        <taxon>Burkholderiales</taxon>
        <taxon>Comamonadaceae</taxon>
        <taxon>Variovorax</taxon>
    </lineage>
</organism>
<dbReference type="InterPro" id="IPR003594">
    <property type="entry name" value="HATPase_dom"/>
</dbReference>
<dbReference type="InterPro" id="IPR003661">
    <property type="entry name" value="HisK_dim/P_dom"/>
</dbReference>
<accession>A0A840G2A8</accession>
<dbReference type="SUPFAM" id="SSF47384">
    <property type="entry name" value="Homodimeric domain of signal transducing histidine kinase"/>
    <property type="match status" value="1"/>
</dbReference>
<dbReference type="SMART" id="SM00388">
    <property type="entry name" value="HisKA"/>
    <property type="match status" value="1"/>
</dbReference>
<dbReference type="RefSeq" id="WP_311737078.1">
    <property type="nucleotide sequence ID" value="NZ_JACIFZ010000012.1"/>
</dbReference>
<dbReference type="SUPFAM" id="SSF55874">
    <property type="entry name" value="ATPase domain of HSP90 chaperone/DNA topoisomerase II/histidine kinase"/>
    <property type="match status" value="1"/>
</dbReference>
<dbReference type="Pfam" id="PF00072">
    <property type="entry name" value="Response_reg"/>
    <property type="match status" value="1"/>
</dbReference>
<evidence type="ECO:0000313" key="10">
    <source>
        <dbReference type="EMBL" id="MBB4225427.1"/>
    </source>
</evidence>
<evidence type="ECO:0000256" key="2">
    <source>
        <dbReference type="ARBA" id="ARBA00004429"/>
    </source>
</evidence>
<dbReference type="EC" id="2.7.13.3" evidence="3"/>
<dbReference type="PROSITE" id="PS50109">
    <property type="entry name" value="HIS_KIN"/>
    <property type="match status" value="1"/>
</dbReference>
<keyword evidence="6 10" id="KW-0418">Kinase</keyword>
<dbReference type="InterPro" id="IPR004358">
    <property type="entry name" value="Sig_transdc_His_kin-like_C"/>
</dbReference>
<dbReference type="GO" id="GO:0005886">
    <property type="term" value="C:plasma membrane"/>
    <property type="evidence" value="ECO:0007669"/>
    <property type="project" value="UniProtKB-SubCell"/>
</dbReference>
<feature type="domain" description="Response regulatory" evidence="9">
    <location>
        <begin position="404"/>
        <end position="520"/>
    </location>
</feature>
<comment type="subcellular location">
    <subcellularLocation>
        <location evidence="2">Cell inner membrane</location>
        <topology evidence="2">Multi-pass membrane protein</topology>
    </subcellularLocation>
</comment>
<dbReference type="Gene3D" id="3.40.50.2300">
    <property type="match status" value="1"/>
</dbReference>
<dbReference type="InterPro" id="IPR001789">
    <property type="entry name" value="Sig_transdc_resp-reg_receiver"/>
</dbReference>
<dbReference type="InterPro" id="IPR011006">
    <property type="entry name" value="CheY-like_superfamily"/>
</dbReference>
<dbReference type="PROSITE" id="PS50110">
    <property type="entry name" value="RESPONSE_REGULATORY"/>
    <property type="match status" value="1"/>
</dbReference>
<dbReference type="InterPro" id="IPR036890">
    <property type="entry name" value="HATPase_C_sf"/>
</dbReference>
<comment type="caution">
    <text evidence="10">The sequence shown here is derived from an EMBL/GenBank/DDBJ whole genome shotgun (WGS) entry which is preliminary data.</text>
</comment>
<sequence>MTNTDAPDASPVHTQLRVLLRTATSKDAAMTTAVLKHAGIESLACPSLRDLLQEIPHGAGALLVSEEMLSGTGAAELADAVSAQPPWSDLPVLILARQGADSRAIGVAMDGMANVTVLERPMRVASLVSAVRSALRARRRQYELRRILDDLGEADKRKTEFLATLAHELRNPLAPLSTALAILKRKAPTPEAALPYYELMGRQVEHMVRLVNDLMEVSRITRGKIELQLAELTLAQVIRDAVELSRPLMEARKHTLALNMPDASLAVEGDSVRLTQVFANLLNNAAKYTPEGGTVEVFLEQGDHGDAVVRVKDSGTGIPSAMLDAIFDMFVQVSDTARAAQGGLGIGLTLVKSLVELHGGSVDARSAGIGHGSEFVVSLPLLGRGVKAGTRPGVDAEAAAARQRILVVDDNRDAAESLAALLDLLGAQTAIAFGGMEALRAAEDFGPTLGILDIGMPGMDGCELARRLRAHPRHRHMGLIALTGWGQPGDRARIAQAGFDHHLLKPVNEDALSAALRDLGQRRRS</sequence>
<evidence type="ECO:0000259" key="8">
    <source>
        <dbReference type="PROSITE" id="PS50109"/>
    </source>
</evidence>
<dbReference type="InterPro" id="IPR036097">
    <property type="entry name" value="HisK_dim/P_sf"/>
</dbReference>
<dbReference type="PANTHER" id="PTHR43547">
    <property type="entry name" value="TWO-COMPONENT HISTIDINE KINASE"/>
    <property type="match status" value="1"/>
</dbReference>
<dbReference type="PRINTS" id="PR00344">
    <property type="entry name" value="BCTRLSENSOR"/>
</dbReference>
<gene>
    <name evidence="10" type="ORF">GGD71_006238</name>
</gene>
<evidence type="ECO:0000256" key="1">
    <source>
        <dbReference type="ARBA" id="ARBA00000085"/>
    </source>
</evidence>
<reference evidence="10 11" key="1">
    <citation type="submission" date="2020-08" db="EMBL/GenBank/DDBJ databases">
        <title>Genomic Encyclopedia of Type Strains, Phase IV (KMG-V): Genome sequencing to study the core and pangenomes of soil and plant-associated prokaryotes.</title>
        <authorList>
            <person name="Whitman W."/>
        </authorList>
    </citation>
    <scope>NUCLEOTIDE SEQUENCE [LARGE SCALE GENOMIC DNA]</scope>
    <source>
        <strain evidence="10 11">34/80</strain>
    </source>
</reference>
<evidence type="ECO:0000256" key="4">
    <source>
        <dbReference type="ARBA" id="ARBA00022553"/>
    </source>
</evidence>
<dbReference type="CDD" id="cd00082">
    <property type="entry name" value="HisKA"/>
    <property type="match status" value="1"/>
</dbReference>
<feature type="domain" description="Histidine kinase" evidence="8">
    <location>
        <begin position="164"/>
        <end position="383"/>
    </location>
</feature>
<evidence type="ECO:0000313" key="11">
    <source>
        <dbReference type="Proteomes" id="UP000524450"/>
    </source>
</evidence>
<dbReference type="Gene3D" id="1.10.287.130">
    <property type="match status" value="1"/>
</dbReference>
<keyword evidence="5" id="KW-0808">Transferase</keyword>
<dbReference type="Proteomes" id="UP000524450">
    <property type="component" value="Unassembled WGS sequence"/>
</dbReference>
<evidence type="ECO:0000256" key="3">
    <source>
        <dbReference type="ARBA" id="ARBA00012438"/>
    </source>
</evidence>
<evidence type="ECO:0000256" key="5">
    <source>
        <dbReference type="ARBA" id="ARBA00022679"/>
    </source>
</evidence>
<dbReference type="Pfam" id="PF02518">
    <property type="entry name" value="HATPase_c"/>
    <property type="match status" value="1"/>
</dbReference>
<dbReference type="InterPro" id="IPR005467">
    <property type="entry name" value="His_kinase_dom"/>
</dbReference>
<dbReference type="PANTHER" id="PTHR43547:SF2">
    <property type="entry name" value="HYBRID SIGNAL TRANSDUCTION HISTIDINE KINASE C"/>
    <property type="match status" value="1"/>
</dbReference>
<dbReference type="EMBL" id="JACIFZ010000012">
    <property type="protein sequence ID" value="MBB4225427.1"/>
    <property type="molecule type" value="Genomic_DNA"/>
</dbReference>
<evidence type="ECO:0000256" key="6">
    <source>
        <dbReference type="ARBA" id="ARBA00022777"/>
    </source>
</evidence>
<evidence type="ECO:0000256" key="7">
    <source>
        <dbReference type="PROSITE-ProRule" id="PRU00169"/>
    </source>
</evidence>
<dbReference type="SMART" id="SM00387">
    <property type="entry name" value="HATPase_c"/>
    <property type="match status" value="1"/>
</dbReference>
<dbReference type="AlphaFoldDB" id="A0A840G2A8"/>
<dbReference type="GO" id="GO:0000155">
    <property type="term" value="F:phosphorelay sensor kinase activity"/>
    <property type="evidence" value="ECO:0007669"/>
    <property type="project" value="InterPro"/>
</dbReference>
<evidence type="ECO:0000259" key="9">
    <source>
        <dbReference type="PROSITE" id="PS50110"/>
    </source>
</evidence>
<dbReference type="CDD" id="cd00075">
    <property type="entry name" value="HATPase"/>
    <property type="match status" value="1"/>
</dbReference>
<name>A0A840G2A8_9BURK</name>
<keyword evidence="4 7" id="KW-0597">Phosphoprotein</keyword>
<dbReference type="FunFam" id="3.30.565.10:FF:000006">
    <property type="entry name" value="Sensor histidine kinase WalK"/>
    <property type="match status" value="1"/>
</dbReference>
<dbReference type="SMART" id="SM00448">
    <property type="entry name" value="REC"/>
    <property type="match status" value="1"/>
</dbReference>